<keyword evidence="2" id="KW-1133">Transmembrane helix</keyword>
<evidence type="ECO:0000313" key="4">
    <source>
        <dbReference type="Proteomes" id="UP000502706"/>
    </source>
</evidence>
<reference evidence="3 4" key="1">
    <citation type="submission" date="2019-10" db="EMBL/GenBank/DDBJ databases">
        <title>Rubrobacter sp nov SCSIO 52915 isolated from a deep-sea sediment in the South China Sea.</title>
        <authorList>
            <person name="Chen R.W."/>
        </authorList>
    </citation>
    <scope>NUCLEOTIDE SEQUENCE [LARGE SCALE GENOMIC DNA]</scope>
    <source>
        <strain evidence="3 4">SCSIO 52915</strain>
    </source>
</reference>
<dbReference type="AlphaFoldDB" id="A0A6G8Q0Y4"/>
<keyword evidence="4" id="KW-1185">Reference proteome</keyword>
<feature type="transmembrane region" description="Helical" evidence="2">
    <location>
        <begin position="37"/>
        <end position="57"/>
    </location>
</feature>
<keyword evidence="2" id="KW-0812">Transmembrane</keyword>
<dbReference type="KEGG" id="rmar:GBA65_18205"/>
<evidence type="ECO:0000256" key="1">
    <source>
        <dbReference type="SAM" id="MobiDB-lite"/>
    </source>
</evidence>
<evidence type="ECO:0000256" key="2">
    <source>
        <dbReference type="SAM" id="Phobius"/>
    </source>
</evidence>
<feature type="region of interest" description="Disordered" evidence="1">
    <location>
        <begin position="75"/>
        <end position="94"/>
    </location>
</feature>
<proteinExistence type="predicted"/>
<protein>
    <submittedName>
        <fullName evidence="3">Uncharacterized protein</fullName>
    </submittedName>
</protein>
<dbReference type="EMBL" id="CP045121">
    <property type="protein sequence ID" value="QIN80132.1"/>
    <property type="molecule type" value="Genomic_DNA"/>
</dbReference>
<evidence type="ECO:0000313" key="3">
    <source>
        <dbReference type="EMBL" id="QIN80132.1"/>
    </source>
</evidence>
<accession>A0A6G8Q0Y4</accession>
<organism evidence="3 4">
    <name type="scientific">Rubrobacter marinus</name>
    <dbReference type="NCBI Taxonomy" id="2653852"/>
    <lineage>
        <taxon>Bacteria</taxon>
        <taxon>Bacillati</taxon>
        <taxon>Actinomycetota</taxon>
        <taxon>Rubrobacteria</taxon>
        <taxon>Rubrobacterales</taxon>
        <taxon>Rubrobacteraceae</taxon>
        <taxon>Rubrobacter</taxon>
    </lineage>
</organism>
<name>A0A6G8Q0Y4_9ACTN</name>
<gene>
    <name evidence="3" type="ORF">GBA65_18205</name>
</gene>
<keyword evidence="2" id="KW-0472">Membrane</keyword>
<sequence>MGNPNKTTRTILRWTHVLVGFLIGVFVYTSARDSETFVLLMQAAVLPAVILTGAWMWQQARIRRLLRRLRSNLRRTGTNGLKPPEGTHEGTTVL</sequence>
<dbReference type="RefSeq" id="WP_166397808.1">
    <property type="nucleotide sequence ID" value="NZ_CP045121.1"/>
</dbReference>
<feature type="transmembrane region" description="Helical" evidence="2">
    <location>
        <begin position="12"/>
        <end position="31"/>
    </location>
</feature>
<dbReference type="Proteomes" id="UP000502706">
    <property type="component" value="Chromosome"/>
</dbReference>